<keyword evidence="4" id="KW-0067">ATP-binding</keyword>
<keyword evidence="4" id="KW-0547">Nucleotide-binding</keyword>
<dbReference type="SMART" id="SM00212">
    <property type="entry name" value="UBCc"/>
    <property type="match status" value="1"/>
</dbReference>
<dbReference type="InterPro" id="IPR023313">
    <property type="entry name" value="UBQ-conjugating_AS"/>
</dbReference>
<dbReference type="PROSITE" id="PS50127">
    <property type="entry name" value="UBC_2"/>
    <property type="match status" value="1"/>
</dbReference>
<evidence type="ECO:0000256" key="1">
    <source>
        <dbReference type="ARBA" id="ARBA00022679"/>
    </source>
</evidence>
<name>A0A4Z1SNS4_GIAMU</name>
<dbReference type="GO" id="GO:0005524">
    <property type="term" value="F:ATP binding"/>
    <property type="evidence" value="ECO:0007669"/>
    <property type="project" value="UniProtKB-UniRule"/>
</dbReference>
<dbReference type="PROSITE" id="PS00183">
    <property type="entry name" value="UBC_1"/>
    <property type="match status" value="1"/>
</dbReference>
<dbReference type="AlphaFoldDB" id="A0A4Z1SNS4"/>
<dbReference type="Proteomes" id="UP000315496">
    <property type="component" value="Chromosome 3"/>
</dbReference>
<dbReference type="PANTHER" id="PTHR24067">
    <property type="entry name" value="UBIQUITIN-CONJUGATING ENZYME E2"/>
    <property type="match status" value="1"/>
</dbReference>
<evidence type="ECO:0000259" key="5">
    <source>
        <dbReference type="PROSITE" id="PS50127"/>
    </source>
</evidence>
<keyword evidence="2 4" id="KW-0833">Ubl conjugation pathway</keyword>
<proteinExistence type="inferred from homology"/>
<dbReference type="InterPro" id="IPR050113">
    <property type="entry name" value="Ub_conjugating_enzyme"/>
</dbReference>
<dbReference type="SUPFAM" id="SSF54495">
    <property type="entry name" value="UBC-like"/>
    <property type="match status" value="1"/>
</dbReference>
<dbReference type="VEuPathDB" id="GiardiaDB:GMRT_12478"/>
<comment type="similarity">
    <text evidence="4">Belongs to the ubiquitin-conjugating enzyme family.</text>
</comment>
<feature type="active site" description="Glycyl thioester intermediate" evidence="3">
    <location>
        <position position="90"/>
    </location>
</feature>
<evidence type="ECO:0000313" key="6">
    <source>
        <dbReference type="EMBL" id="TNJ27452.1"/>
    </source>
</evidence>
<dbReference type="OrthoDB" id="9984419at2759"/>
<dbReference type="Gene3D" id="3.10.110.10">
    <property type="entry name" value="Ubiquitin Conjugating Enzyme"/>
    <property type="match status" value="1"/>
</dbReference>
<sequence>MSATRRLAIEKRQLQMEIASRTMTGINAAPDEGNAMIWNCVIRGPANSAWAEGFYCLQLRFPQNYPMNPPKAVFITRMYHPNVYSDGSLCLDLLQSSWSPALTVTNILISIQSLLLDPNPSSPANSDAASVYSNSREKYDERVRKCAHDSLVTIKDSRFSVLVDQLQ</sequence>
<protein>
    <submittedName>
        <fullName evidence="6">Ubiquitin-conjugating enzyme E2</fullName>
    </submittedName>
</protein>
<organism evidence="6 7">
    <name type="scientific">Giardia muris</name>
    <dbReference type="NCBI Taxonomy" id="5742"/>
    <lineage>
        <taxon>Eukaryota</taxon>
        <taxon>Metamonada</taxon>
        <taxon>Diplomonadida</taxon>
        <taxon>Hexamitidae</taxon>
        <taxon>Giardiinae</taxon>
        <taxon>Giardia</taxon>
    </lineage>
</organism>
<dbReference type="InterPro" id="IPR016135">
    <property type="entry name" value="UBQ-conjugating_enzyme/RWD"/>
</dbReference>
<evidence type="ECO:0000313" key="7">
    <source>
        <dbReference type="Proteomes" id="UP000315496"/>
    </source>
</evidence>
<keyword evidence="7" id="KW-1185">Reference proteome</keyword>
<dbReference type="InterPro" id="IPR000608">
    <property type="entry name" value="UBC"/>
</dbReference>
<reference evidence="6 7" key="1">
    <citation type="submission" date="2019-05" db="EMBL/GenBank/DDBJ databases">
        <title>The compact genome of Giardia muris reveals important steps in the evolution of intestinal protozoan parasites.</title>
        <authorList>
            <person name="Xu F."/>
            <person name="Jimenez-Gonzalez A."/>
            <person name="Einarsson E."/>
            <person name="Astvaldsson A."/>
            <person name="Peirasmaki D."/>
            <person name="Eckmann L."/>
            <person name="Andersson J.O."/>
            <person name="Svard S.G."/>
            <person name="Jerlstrom-Hultqvist J."/>
        </authorList>
    </citation>
    <scope>NUCLEOTIDE SEQUENCE [LARGE SCALE GENOMIC DNA]</scope>
    <source>
        <strain evidence="6 7">Roberts-Thomson</strain>
    </source>
</reference>
<dbReference type="GO" id="GO:0016740">
    <property type="term" value="F:transferase activity"/>
    <property type="evidence" value="ECO:0007669"/>
    <property type="project" value="UniProtKB-KW"/>
</dbReference>
<keyword evidence="1" id="KW-0808">Transferase</keyword>
<dbReference type="CDD" id="cd23790">
    <property type="entry name" value="UBCc_UBE2A_2B"/>
    <property type="match status" value="1"/>
</dbReference>
<dbReference type="Pfam" id="PF00179">
    <property type="entry name" value="UQ_con"/>
    <property type="match status" value="1"/>
</dbReference>
<gene>
    <name evidence="6" type="ORF">GMRT_12478</name>
</gene>
<feature type="domain" description="UBC core" evidence="5">
    <location>
        <begin position="2"/>
        <end position="152"/>
    </location>
</feature>
<comment type="caution">
    <text evidence="6">The sequence shown here is derived from an EMBL/GenBank/DDBJ whole genome shotgun (WGS) entry which is preliminary data.</text>
</comment>
<evidence type="ECO:0000256" key="3">
    <source>
        <dbReference type="PROSITE-ProRule" id="PRU10133"/>
    </source>
</evidence>
<evidence type="ECO:0000256" key="2">
    <source>
        <dbReference type="ARBA" id="ARBA00022786"/>
    </source>
</evidence>
<dbReference type="EMBL" id="VDLU01000003">
    <property type="protein sequence ID" value="TNJ27452.1"/>
    <property type="molecule type" value="Genomic_DNA"/>
</dbReference>
<accession>A0A4Z1SNS4</accession>
<evidence type="ECO:0000256" key="4">
    <source>
        <dbReference type="RuleBase" id="RU362109"/>
    </source>
</evidence>